<evidence type="ECO:0000313" key="3">
    <source>
        <dbReference type="EMBL" id="NYI11235.1"/>
    </source>
</evidence>
<sequence>MRLSRPLVGLATVAVLATGALSGCGVADAGVRPGAAAVVEGEEISLGEVDDATTATCEVLQGSADLLAGGFTGAELRGIVVQQLVVTEVAEAIAADNDLPADEVRREAEKQARISFGLAGDDQNAAVTVFAASSFLTSVVSEIVDPTLSEDELVQPGPAYQAYLEQWQAEHDVEVNPRFDQVDFATSASDSTTSDLSVAVSQAASLRAEIDELRARAQQGDVGAQAEITALVSGLPDSQGCAPEVAETEPEPTMPIPLENPGNPNQG</sequence>
<feature type="signal peptide" evidence="2">
    <location>
        <begin position="1"/>
        <end position="29"/>
    </location>
</feature>
<dbReference type="AlphaFoldDB" id="A0A7Y9YFE4"/>
<evidence type="ECO:0000256" key="1">
    <source>
        <dbReference type="SAM" id="MobiDB-lite"/>
    </source>
</evidence>
<name>A0A7Y9YFE4_9ACTN</name>
<gene>
    <name evidence="3" type="ORF">BKA05_002750</name>
</gene>
<dbReference type="RefSeq" id="WP_179531952.1">
    <property type="nucleotide sequence ID" value="NZ_BAAAPP010000008.1"/>
</dbReference>
<accession>A0A7Y9YFE4</accession>
<feature type="region of interest" description="Disordered" evidence="1">
    <location>
        <begin position="235"/>
        <end position="267"/>
    </location>
</feature>
<keyword evidence="4" id="KW-1185">Reference proteome</keyword>
<dbReference type="Proteomes" id="UP000537326">
    <property type="component" value="Unassembled WGS sequence"/>
</dbReference>
<protein>
    <recommendedName>
        <fullName evidence="5">SurA N-terminal domain-containing protein</fullName>
    </recommendedName>
</protein>
<evidence type="ECO:0000313" key="4">
    <source>
        <dbReference type="Proteomes" id="UP000537326"/>
    </source>
</evidence>
<dbReference type="EMBL" id="JACBZI010000001">
    <property type="protein sequence ID" value="NYI11235.1"/>
    <property type="molecule type" value="Genomic_DNA"/>
</dbReference>
<organism evidence="3 4">
    <name type="scientific">Nocardioides marinus</name>
    <dbReference type="NCBI Taxonomy" id="374514"/>
    <lineage>
        <taxon>Bacteria</taxon>
        <taxon>Bacillati</taxon>
        <taxon>Actinomycetota</taxon>
        <taxon>Actinomycetes</taxon>
        <taxon>Propionibacteriales</taxon>
        <taxon>Nocardioidaceae</taxon>
        <taxon>Nocardioides</taxon>
    </lineage>
</organism>
<keyword evidence="2" id="KW-0732">Signal</keyword>
<evidence type="ECO:0000256" key="2">
    <source>
        <dbReference type="SAM" id="SignalP"/>
    </source>
</evidence>
<proteinExistence type="predicted"/>
<dbReference type="PROSITE" id="PS51257">
    <property type="entry name" value="PROKAR_LIPOPROTEIN"/>
    <property type="match status" value="1"/>
</dbReference>
<evidence type="ECO:0008006" key="5">
    <source>
        <dbReference type="Google" id="ProtNLM"/>
    </source>
</evidence>
<reference evidence="3 4" key="1">
    <citation type="submission" date="2020-07" db="EMBL/GenBank/DDBJ databases">
        <title>Sequencing the genomes of 1000 actinobacteria strains.</title>
        <authorList>
            <person name="Klenk H.-P."/>
        </authorList>
    </citation>
    <scope>NUCLEOTIDE SEQUENCE [LARGE SCALE GENOMIC DNA]</scope>
    <source>
        <strain evidence="3 4">DSM 18248</strain>
    </source>
</reference>
<feature type="chain" id="PRO_5030696118" description="SurA N-terminal domain-containing protein" evidence="2">
    <location>
        <begin position="30"/>
        <end position="267"/>
    </location>
</feature>
<comment type="caution">
    <text evidence="3">The sequence shown here is derived from an EMBL/GenBank/DDBJ whole genome shotgun (WGS) entry which is preliminary data.</text>
</comment>